<evidence type="ECO:0000256" key="3">
    <source>
        <dbReference type="ARBA" id="ARBA00022630"/>
    </source>
</evidence>
<evidence type="ECO:0000256" key="1">
    <source>
        <dbReference type="ARBA" id="ARBA00001974"/>
    </source>
</evidence>
<dbReference type="PANTHER" id="PTHR42913">
    <property type="entry name" value="APOPTOSIS-INDUCING FACTOR 1"/>
    <property type="match status" value="1"/>
</dbReference>
<feature type="domain" description="FAD/NAD(P)-binding" evidence="7">
    <location>
        <begin position="3"/>
        <end position="296"/>
    </location>
</feature>
<dbReference type="PANTHER" id="PTHR42913:SF9">
    <property type="entry name" value="SLR1591 PROTEIN"/>
    <property type="match status" value="1"/>
</dbReference>
<evidence type="ECO:0000256" key="4">
    <source>
        <dbReference type="ARBA" id="ARBA00022827"/>
    </source>
</evidence>
<evidence type="ECO:0000256" key="2">
    <source>
        <dbReference type="ARBA" id="ARBA00005272"/>
    </source>
</evidence>
<keyword evidence="6" id="KW-0812">Transmembrane</keyword>
<keyword evidence="6" id="KW-1133">Transmembrane helix</keyword>
<dbReference type="Pfam" id="PF07992">
    <property type="entry name" value="Pyr_redox_2"/>
    <property type="match status" value="1"/>
</dbReference>
<keyword evidence="6" id="KW-0472">Membrane</keyword>
<feature type="transmembrane region" description="Helical" evidence="6">
    <location>
        <begin position="333"/>
        <end position="349"/>
    </location>
</feature>
<name>A0ABW5RKP0_9BACI</name>
<proteinExistence type="inferred from homology"/>
<sequence length="364" mass="40925">MKTIILVGGGNNHLYCLKKLIKTNTTEIKWILISPSQYHYYSGMFSEYIEDLYSLEKIRIDLKNLCKEASVDFVESTVLSFDPYQQNLLTDKGEIYSYDYVSFGIGSKYQMPAIKGLEKYTPSIKPYSQLPTKIEKLHNSRNSLFIGADSTSVELALSLRAWKMKNGLSNDQISIVHSATALLEEKGRNTSRTITEFAIKQGLTLYSGQTVQKIENGYAYTKEAKIPFDEVICLAGPVAPPMFRSNPIKTDNKGFMLVNSSLQSLSFSNIFGVGDCATLVDFSHLPKKGITAARQGPILWKNLMRSVEGKALIPFEPPSRHLSILSVGEKKGMLTYGSFSIVGSWIWRLKKRMDMRFIKKDSGE</sequence>
<evidence type="ECO:0000259" key="7">
    <source>
        <dbReference type="Pfam" id="PF07992"/>
    </source>
</evidence>
<organism evidence="8 9">
    <name type="scientific">Bacillus seohaeanensis</name>
    <dbReference type="NCBI Taxonomy" id="284580"/>
    <lineage>
        <taxon>Bacteria</taxon>
        <taxon>Bacillati</taxon>
        <taxon>Bacillota</taxon>
        <taxon>Bacilli</taxon>
        <taxon>Bacillales</taxon>
        <taxon>Bacillaceae</taxon>
        <taxon>Bacillus</taxon>
    </lineage>
</organism>
<comment type="caution">
    <text evidence="8">The sequence shown here is derived from an EMBL/GenBank/DDBJ whole genome shotgun (WGS) entry which is preliminary data.</text>
</comment>
<dbReference type="EMBL" id="JBHUMF010000001">
    <property type="protein sequence ID" value="MFD2679242.1"/>
    <property type="molecule type" value="Genomic_DNA"/>
</dbReference>
<keyword evidence="4" id="KW-0274">FAD</keyword>
<dbReference type="InterPro" id="IPR051169">
    <property type="entry name" value="NADH-Q_oxidoreductase"/>
</dbReference>
<gene>
    <name evidence="8" type="ORF">ACFSUL_00600</name>
</gene>
<evidence type="ECO:0000256" key="6">
    <source>
        <dbReference type="SAM" id="Phobius"/>
    </source>
</evidence>
<dbReference type="EC" id="1.6.5.-" evidence="8"/>
<comment type="similarity">
    <text evidence="2">Belongs to the NADH dehydrogenase family.</text>
</comment>
<accession>A0ABW5RKP0</accession>
<evidence type="ECO:0000256" key="5">
    <source>
        <dbReference type="ARBA" id="ARBA00023002"/>
    </source>
</evidence>
<dbReference type="GO" id="GO:0016491">
    <property type="term" value="F:oxidoreductase activity"/>
    <property type="evidence" value="ECO:0007669"/>
    <property type="project" value="UniProtKB-KW"/>
</dbReference>
<dbReference type="Proteomes" id="UP001597506">
    <property type="component" value="Unassembled WGS sequence"/>
</dbReference>
<evidence type="ECO:0000313" key="8">
    <source>
        <dbReference type="EMBL" id="MFD2679242.1"/>
    </source>
</evidence>
<reference evidence="9" key="1">
    <citation type="journal article" date="2019" name="Int. J. Syst. Evol. Microbiol.">
        <title>The Global Catalogue of Microorganisms (GCM) 10K type strain sequencing project: providing services to taxonomists for standard genome sequencing and annotation.</title>
        <authorList>
            <consortium name="The Broad Institute Genomics Platform"/>
            <consortium name="The Broad Institute Genome Sequencing Center for Infectious Disease"/>
            <person name="Wu L."/>
            <person name="Ma J."/>
        </authorList>
    </citation>
    <scope>NUCLEOTIDE SEQUENCE [LARGE SCALE GENOMIC DNA]</scope>
    <source>
        <strain evidence="9">KCTC 3913</strain>
    </source>
</reference>
<dbReference type="SUPFAM" id="SSF51905">
    <property type="entry name" value="FAD/NAD(P)-binding domain"/>
    <property type="match status" value="1"/>
</dbReference>
<protein>
    <submittedName>
        <fullName evidence="8">NAD(P)/FAD-dependent oxidoreductase</fullName>
        <ecNumber evidence="8">1.6.5.-</ecNumber>
    </submittedName>
</protein>
<dbReference type="InterPro" id="IPR023753">
    <property type="entry name" value="FAD/NAD-binding_dom"/>
</dbReference>
<evidence type="ECO:0000313" key="9">
    <source>
        <dbReference type="Proteomes" id="UP001597506"/>
    </source>
</evidence>
<comment type="cofactor">
    <cofactor evidence="1">
        <name>FAD</name>
        <dbReference type="ChEBI" id="CHEBI:57692"/>
    </cofactor>
</comment>
<keyword evidence="5 8" id="KW-0560">Oxidoreductase</keyword>
<dbReference type="Gene3D" id="3.50.50.100">
    <property type="match status" value="1"/>
</dbReference>
<dbReference type="InterPro" id="IPR036188">
    <property type="entry name" value="FAD/NAD-bd_sf"/>
</dbReference>
<dbReference type="RefSeq" id="WP_377931710.1">
    <property type="nucleotide sequence ID" value="NZ_JBHUMF010000001.1"/>
</dbReference>
<keyword evidence="9" id="KW-1185">Reference proteome</keyword>
<keyword evidence="3" id="KW-0285">Flavoprotein</keyword>